<dbReference type="RefSeq" id="WP_173094601.1">
    <property type="nucleotide sequence ID" value="NZ_CP053892.1"/>
</dbReference>
<feature type="transmembrane region" description="Helical" evidence="1">
    <location>
        <begin position="159"/>
        <end position="180"/>
    </location>
</feature>
<organism evidence="2 3">
    <name type="scientific">Actinomadura verrucosospora</name>
    <dbReference type="NCBI Taxonomy" id="46165"/>
    <lineage>
        <taxon>Bacteria</taxon>
        <taxon>Bacillati</taxon>
        <taxon>Actinomycetota</taxon>
        <taxon>Actinomycetes</taxon>
        <taxon>Streptosporangiales</taxon>
        <taxon>Thermomonosporaceae</taxon>
        <taxon>Actinomadura</taxon>
    </lineage>
</organism>
<evidence type="ECO:0000313" key="3">
    <source>
        <dbReference type="Proteomes" id="UP000501240"/>
    </source>
</evidence>
<feature type="transmembrane region" description="Helical" evidence="1">
    <location>
        <begin position="124"/>
        <end position="147"/>
    </location>
</feature>
<dbReference type="Proteomes" id="UP000501240">
    <property type="component" value="Chromosome"/>
</dbReference>
<sequence>MSGNLAGTRKLIRLILRRDRILLPLWVLWMSLAPVNFVSMTKDLFPTAADRHEYADTSGSDPAFLALFGPLHSDSLGGIVTQRLGLVPVIVALISILTVIRHTRTEEENGRRELLGATVMGRHAPLAAALTVTITANLVLALIMTAGLSGKGQPGGASFALAMQFAICGCVFAAVAAVAAQVTEGAGAARGVAIGTLGVAYLLRLAGDAGGNGNALAWLSWLSPVGWAQQLRPFADERWWILLPAAALAALLIAAAFRLSARRDLGAGLVAARLGPETAAPSLSGPFGLAWRIHRGMLLAWIAGLAVLGAVFGGLAKGVGDALRDNADLKDAFTRLGGEATLVDTFLASGMSIVGLIASGYAVLTTLRLRSEEEKLRAEHVLTTPVPRLRWAAGHLLFAFLGTTAAVAAAGLAAGLVHGLNSGDLGRQLPRILGGALVQLPAVWTLAAITVAAFGLLPRLAAALGWGALVLFLFLGQFGALMGMSQRALDLSPFTHIPKLPGGDVSAAPLLWLTALTAALVALGLGGFRRRDYTT</sequence>
<feature type="transmembrane region" description="Helical" evidence="1">
    <location>
        <begin position="187"/>
        <end position="206"/>
    </location>
</feature>
<feature type="transmembrane region" description="Helical" evidence="1">
    <location>
        <begin position="396"/>
        <end position="420"/>
    </location>
</feature>
<evidence type="ECO:0000313" key="2">
    <source>
        <dbReference type="EMBL" id="QKG20143.1"/>
    </source>
</evidence>
<dbReference type="EMBL" id="CP053892">
    <property type="protein sequence ID" value="QKG20143.1"/>
    <property type="molecule type" value="Genomic_DNA"/>
</dbReference>
<feature type="transmembrane region" description="Helical" evidence="1">
    <location>
        <begin position="21"/>
        <end position="40"/>
    </location>
</feature>
<feature type="transmembrane region" description="Helical" evidence="1">
    <location>
        <begin position="464"/>
        <end position="485"/>
    </location>
</feature>
<protein>
    <submittedName>
        <fullName evidence="2">ABC transporter permease</fullName>
    </submittedName>
</protein>
<name>A0A7D3ZJW7_ACTVE</name>
<gene>
    <name evidence="2" type="primary">mad25</name>
    <name evidence="2" type="ORF">ACTIVE_1779</name>
</gene>
<feature type="transmembrane region" description="Helical" evidence="1">
    <location>
        <begin position="84"/>
        <end position="103"/>
    </location>
</feature>
<evidence type="ECO:0000256" key="1">
    <source>
        <dbReference type="SAM" id="Phobius"/>
    </source>
</evidence>
<proteinExistence type="predicted"/>
<feature type="transmembrane region" description="Helical" evidence="1">
    <location>
        <begin position="298"/>
        <end position="316"/>
    </location>
</feature>
<keyword evidence="1" id="KW-0472">Membrane</keyword>
<feature type="transmembrane region" description="Helical" evidence="1">
    <location>
        <begin position="239"/>
        <end position="257"/>
    </location>
</feature>
<reference evidence="2 3" key="1">
    <citation type="submission" date="2020-05" db="EMBL/GenBank/DDBJ databases">
        <title>Actinomadura verrucosospora NRRL-B18236 (PFL_A860) Genome sequencing and assembly.</title>
        <authorList>
            <person name="Samborskyy M."/>
        </authorList>
    </citation>
    <scope>NUCLEOTIDE SEQUENCE [LARGE SCALE GENOMIC DNA]</scope>
    <source>
        <strain evidence="2 3">NRRL:B18236</strain>
    </source>
</reference>
<keyword evidence="1" id="KW-1133">Transmembrane helix</keyword>
<feature type="transmembrane region" description="Helical" evidence="1">
    <location>
        <begin position="505"/>
        <end position="528"/>
    </location>
</feature>
<feature type="transmembrane region" description="Helical" evidence="1">
    <location>
        <begin position="346"/>
        <end position="367"/>
    </location>
</feature>
<keyword evidence="1" id="KW-0812">Transmembrane</keyword>
<feature type="transmembrane region" description="Helical" evidence="1">
    <location>
        <begin position="432"/>
        <end position="457"/>
    </location>
</feature>
<keyword evidence="3" id="KW-1185">Reference proteome</keyword>
<dbReference type="AlphaFoldDB" id="A0A7D3ZJW7"/>
<accession>A0A7D3ZJW7</accession>